<evidence type="ECO:0000313" key="3">
    <source>
        <dbReference type="Proteomes" id="UP000321555"/>
    </source>
</evidence>
<dbReference type="PANTHER" id="PTHR34474">
    <property type="entry name" value="SIGNAL TRANSDUCTION PROTEIN TRAP"/>
    <property type="match status" value="1"/>
</dbReference>
<keyword evidence="2" id="KW-0503">Monooxygenase</keyword>
<dbReference type="InterPro" id="IPR007138">
    <property type="entry name" value="ABM_dom"/>
</dbReference>
<keyword evidence="2" id="KW-0560">Oxidoreductase</keyword>
<dbReference type="KEGG" id="bda:FSZ17_07740"/>
<evidence type="ECO:0000259" key="1">
    <source>
        <dbReference type="PROSITE" id="PS51725"/>
    </source>
</evidence>
<dbReference type="PANTHER" id="PTHR34474:SF2">
    <property type="entry name" value="SIGNAL TRANSDUCTION PROTEIN TRAP"/>
    <property type="match status" value="1"/>
</dbReference>
<dbReference type="EMBL" id="CP042593">
    <property type="protein sequence ID" value="QED47144.1"/>
    <property type="molecule type" value="Genomic_DNA"/>
</dbReference>
<dbReference type="OrthoDB" id="2352283at2"/>
<dbReference type="STRING" id="1742359.GCA_001439625_03923"/>
<keyword evidence="3" id="KW-1185">Reference proteome</keyword>
<gene>
    <name evidence="2" type="ORF">FSZ17_07740</name>
</gene>
<dbReference type="Pfam" id="PF03992">
    <property type="entry name" value="ABM"/>
    <property type="match status" value="1"/>
</dbReference>
<name>A0A5B8Z293_CYTDA</name>
<dbReference type="RefSeq" id="WP_057774479.1">
    <property type="nucleotide sequence ID" value="NZ_CP042593.1"/>
</dbReference>
<dbReference type="PROSITE" id="PS51725">
    <property type="entry name" value="ABM"/>
    <property type="match status" value="1"/>
</dbReference>
<dbReference type="Gene3D" id="3.30.70.100">
    <property type="match status" value="1"/>
</dbReference>
<accession>A0A5B8Z293</accession>
<reference evidence="3" key="1">
    <citation type="submission" date="2019-08" db="EMBL/GenBank/DDBJ databases">
        <authorList>
            <person name="Zheng X."/>
        </authorList>
    </citation>
    <scope>NUCLEOTIDE SEQUENCE [LARGE SCALE GENOMIC DNA]</scope>
    <source>
        <strain evidence="3">FJAT-25496</strain>
    </source>
</reference>
<proteinExistence type="predicted"/>
<dbReference type="SUPFAM" id="SSF54909">
    <property type="entry name" value="Dimeric alpha+beta barrel"/>
    <property type="match status" value="1"/>
</dbReference>
<dbReference type="Proteomes" id="UP000321555">
    <property type="component" value="Chromosome"/>
</dbReference>
<dbReference type="InterPro" id="IPR050404">
    <property type="entry name" value="Heme-degrading_MO"/>
</dbReference>
<protein>
    <submittedName>
        <fullName evidence="2">Antibiotic biosynthesis monooxygenase</fullName>
    </submittedName>
</protein>
<dbReference type="GO" id="GO:0004497">
    <property type="term" value="F:monooxygenase activity"/>
    <property type="evidence" value="ECO:0007669"/>
    <property type="project" value="UniProtKB-KW"/>
</dbReference>
<evidence type="ECO:0000313" key="2">
    <source>
        <dbReference type="EMBL" id="QED47144.1"/>
    </source>
</evidence>
<feature type="domain" description="ABM" evidence="1">
    <location>
        <begin position="66"/>
        <end position="157"/>
    </location>
</feature>
<organism evidence="2 3">
    <name type="scientific">Cytobacillus dafuensis</name>
    <name type="common">Bacillus dafuensis</name>
    <dbReference type="NCBI Taxonomy" id="1742359"/>
    <lineage>
        <taxon>Bacteria</taxon>
        <taxon>Bacillati</taxon>
        <taxon>Bacillota</taxon>
        <taxon>Bacilli</taxon>
        <taxon>Bacillales</taxon>
        <taxon>Bacillaceae</taxon>
        <taxon>Cytobacillus</taxon>
    </lineage>
</organism>
<dbReference type="InterPro" id="IPR011008">
    <property type="entry name" value="Dimeric_a/b-barrel"/>
</dbReference>
<sequence length="168" mass="19738">MNIYMTSGTFDFLEKIKDKHPGETIILMQNNENAVLLHETERKTIFSMPRSFQVLESLGNLGEAKFVVMNHFPIIEEDRPLFEHRFKNKEKLLERLPGLIANRVLRPLKSDTYVILTLWKNEQSFKDWESSLSFKEYFNEKNSSSKQAALFIGAPYIKKYFIPETKTL</sequence>
<dbReference type="AlphaFoldDB" id="A0A5B8Z293"/>